<dbReference type="OrthoDB" id="34134at2157"/>
<dbReference type="PANTHER" id="PTHR43351">
    <property type="entry name" value="L(+)-TARTRATE DEHYDRATASE SUBUNIT BETA"/>
    <property type="match status" value="1"/>
</dbReference>
<dbReference type="GO" id="GO:0004333">
    <property type="term" value="F:fumarate hydratase activity"/>
    <property type="evidence" value="ECO:0007669"/>
    <property type="project" value="UniProtKB-EC"/>
</dbReference>
<reference evidence="4 5" key="1">
    <citation type="journal article" date="2006" name="Science">
        <title>Genome of rice cluster I archaea -- the key methane producers in the rice rhizosphere.</title>
        <authorList>
            <person name="Erkel C."/>
            <person name="Kube M."/>
            <person name="Reinhardt R."/>
            <person name="Liesack W."/>
        </authorList>
    </citation>
    <scope>NUCLEOTIDE SEQUENCE [LARGE SCALE GENOMIC DNA]</scope>
    <source>
        <strain evidence="5">DSM 22066 / NBRC 105507 / MRE50</strain>
    </source>
</reference>
<dbReference type="EMBL" id="AM114193">
    <property type="protein sequence ID" value="CAJ37197.1"/>
    <property type="molecule type" value="Genomic_DNA"/>
</dbReference>
<dbReference type="SUPFAM" id="SSF117457">
    <property type="entry name" value="FumA C-terminal domain-like"/>
    <property type="match status" value="1"/>
</dbReference>
<dbReference type="STRING" id="351160.RCIX2056"/>
<dbReference type="RefSeq" id="WP_012035377.1">
    <property type="nucleotide sequence ID" value="NC_009464.1"/>
</dbReference>
<gene>
    <name evidence="4" type="primary">fumB</name>
    <name evidence="4" type="ORF">RCIX2056</name>
</gene>
<protein>
    <submittedName>
        <fullName evidence="4">Fumarate hydratase (Fumarase), beta subunit</fullName>
        <ecNumber evidence="4">4.2.1.2</ecNumber>
    </submittedName>
</protein>
<name>Q0W346_METAR</name>
<dbReference type="Pfam" id="PF05683">
    <property type="entry name" value="Fumerase_C"/>
    <property type="match status" value="1"/>
</dbReference>
<organism evidence="4 5">
    <name type="scientific">Methanocella arvoryzae (strain DSM 22066 / NBRC 105507 / MRE50)</name>
    <dbReference type="NCBI Taxonomy" id="351160"/>
    <lineage>
        <taxon>Archaea</taxon>
        <taxon>Methanobacteriati</taxon>
        <taxon>Methanobacteriota</taxon>
        <taxon>Stenosarchaea group</taxon>
        <taxon>Methanomicrobia</taxon>
        <taxon>Methanocellales</taxon>
        <taxon>Methanocellaceae</taxon>
        <taxon>Methanocella</taxon>
    </lineage>
</organism>
<dbReference type="NCBIfam" id="TIGR00723">
    <property type="entry name" value="ttdB_fumA_fumB"/>
    <property type="match status" value="1"/>
</dbReference>
<dbReference type="InterPro" id="IPR004647">
    <property type="entry name" value="Fe-S_hydro-lyase_TtdB-typ_cat"/>
</dbReference>
<keyword evidence="2 4" id="KW-0456">Lyase</keyword>
<evidence type="ECO:0000313" key="4">
    <source>
        <dbReference type="EMBL" id="CAJ37197.1"/>
    </source>
</evidence>
<dbReference type="Proteomes" id="UP000000663">
    <property type="component" value="Chromosome"/>
</dbReference>
<sequence length="194" mass="21176">MEHRLRTPVSAETARSLHAGDTVFLTGTMITARDKAHIRMAEYFSGEKPLPFSLEGAVIFHGAPIVRQKADGWEMVAIGPTTSARMNDLEPPVIAHGARMIVGKGGMDSRTLHALHDHGSVYLSMTGGAAVLGARMVKRVAGVEWTDLGMAEAVWVLEVEDFGPLTVTMDAHLHDLYQDVRNRVSENIKTMGFK</sequence>
<feature type="domain" description="Fe-S hydro-lyase tartrate dehydratase beta-type catalytic" evidence="3">
    <location>
        <begin position="5"/>
        <end position="179"/>
    </location>
</feature>
<evidence type="ECO:0000256" key="2">
    <source>
        <dbReference type="ARBA" id="ARBA00023239"/>
    </source>
</evidence>
<dbReference type="eggNOG" id="arCOG04406">
    <property type="taxonomic scope" value="Archaea"/>
</dbReference>
<keyword evidence="5" id="KW-1185">Reference proteome</keyword>
<dbReference type="GeneID" id="5144684"/>
<evidence type="ECO:0000256" key="1">
    <source>
        <dbReference type="ARBA" id="ARBA00008876"/>
    </source>
</evidence>
<dbReference type="PANTHER" id="PTHR43351:SF2">
    <property type="entry name" value="L(+)-TARTRATE DEHYDRATASE SUBUNIT BETA-RELATED"/>
    <property type="match status" value="1"/>
</dbReference>
<dbReference type="AlphaFoldDB" id="Q0W346"/>
<dbReference type="Gene3D" id="3.20.130.10">
    <property type="entry name" value="Fe-S hydro-lyase, tartrate dehydratase beta-type, catalytic domain"/>
    <property type="match status" value="1"/>
</dbReference>
<comment type="similarity">
    <text evidence="1">Belongs to the class-I fumarase family.</text>
</comment>
<dbReference type="KEGG" id="rci:RCIX2056"/>
<accession>Q0W346</accession>
<evidence type="ECO:0000259" key="3">
    <source>
        <dbReference type="Pfam" id="PF05683"/>
    </source>
</evidence>
<dbReference type="EC" id="4.2.1.2" evidence="4"/>
<evidence type="ECO:0000313" key="5">
    <source>
        <dbReference type="Proteomes" id="UP000000663"/>
    </source>
</evidence>
<dbReference type="PATRIC" id="fig|351160.9.peg.1082"/>
<dbReference type="InterPro" id="IPR036660">
    <property type="entry name" value="Fe-S_hydroAse_TtdB_cat_sf"/>
</dbReference>
<proteinExistence type="inferred from homology"/>